<dbReference type="PANTHER" id="PTHR42775">
    <property type="entry name" value="PERMEASE RV2963-RELATED"/>
    <property type="match status" value="1"/>
</dbReference>
<keyword evidence="3" id="KW-1003">Cell membrane</keyword>
<reference evidence="8" key="1">
    <citation type="journal article" date="2021" name="PeerJ">
        <title>Extensive microbial diversity within the chicken gut microbiome revealed by metagenomics and culture.</title>
        <authorList>
            <person name="Gilroy R."/>
            <person name="Ravi A."/>
            <person name="Getino M."/>
            <person name="Pursley I."/>
            <person name="Horton D.L."/>
            <person name="Alikhan N.F."/>
            <person name="Baker D."/>
            <person name="Gharbi K."/>
            <person name="Hall N."/>
            <person name="Watson M."/>
            <person name="Adriaenssens E.M."/>
            <person name="Foster-Nyarko E."/>
            <person name="Jarju S."/>
            <person name="Secka A."/>
            <person name="Antonio M."/>
            <person name="Oren A."/>
            <person name="Chaudhuri R.R."/>
            <person name="La Ragione R."/>
            <person name="Hildebrand F."/>
            <person name="Pallen M.J."/>
        </authorList>
    </citation>
    <scope>NUCLEOTIDE SEQUENCE</scope>
    <source>
        <strain evidence="8">ChiW4-1371</strain>
    </source>
</reference>
<organism evidence="8 9">
    <name type="scientific">Candidatus Mucispirillum faecigallinarum</name>
    <dbReference type="NCBI Taxonomy" id="2838699"/>
    <lineage>
        <taxon>Bacteria</taxon>
        <taxon>Pseudomonadati</taxon>
        <taxon>Deferribacterota</taxon>
        <taxon>Deferribacteres</taxon>
        <taxon>Deferribacterales</taxon>
        <taxon>Mucispirillaceae</taxon>
        <taxon>Mucispirillum</taxon>
    </lineage>
</organism>
<evidence type="ECO:0000256" key="6">
    <source>
        <dbReference type="ARBA" id="ARBA00023136"/>
    </source>
</evidence>
<reference evidence="8" key="2">
    <citation type="submission" date="2021-04" db="EMBL/GenBank/DDBJ databases">
        <authorList>
            <person name="Gilroy R."/>
        </authorList>
    </citation>
    <scope>NUCLEOTIDE SEQUENCE</scope>
    <source>
        <strain evidence="8">ChiW4-1371</strain>
    </source>
</reference>
<feature type="transmembrane region" description="Helical" evidence="7">
    <location>
        <begin position="51"/>
        <end position="69"/>
    </location>
</feature>
<name>A0A9D2GVH7_9BACT</name>
<feature type="transmembrane region" description="Helical" evidence="7">
    <location>
        <begin position="81"/>
        <end position="100"/>
    </location>
</feature>
<feature type="transmembrane region" description="Helical" evidence="7">
    <location>
        <begin position="212"/>
        <end position="230"/>
    </location>
</feature>
<sequence>MKEILLFIQNQILGMKFLDSIIGNLLEKLGIDISSKFGGALHFFMYDVIKIFILLFTMIFIISYIQSYFPPERSRQVLGKYKGITSLVLAALLGTITPFCSCSSIPLFIGFVSAGLPLGVVFAFLISSPLVDLGSIVLLSSMFGFNITAIYVLLGLILAVAGGALIDKLKMENYIADFIKQNPYLDNNILSYTKKERLMFAKTQTMQIVKKVYIYIFIGVGLGAFIHNYIPENYISMVLGGDKIFAVPLAVFFGAPMYADIFGVIPIAESLYLKGAGLGTVMSFMMAVTALSLPSIIMLKQVVKGRLLFTFIAVVITGIIISGYLFNYIETIL</sequence>
<protein>
    <submittedName>
        <fullName evidence="8">Permease</fullName>
    </submittedName>
</protein>
<evidence type="ECO:0000256" key="7">
    <source>
        <dbReference type="SAM" id="Phobius"/>
    </source>
</evidence>
<accession>A0A9D2GVH7</accession>
<dbReference type="InterPro" id="IPR005524">
    <property type="entry name" value="DUF318"/>
</dbReference>
<evidence type="ECO:0000256" key="4">
    <source>
        <dbReference type="ARBA" id="ARBA00022692"/>
    </source>
</evidence>
<gene>
    <name evidence="8" type="ORF">H9804_07575</name>
</gene>
<dbReference type="PANTHER" id="PTHR42775:SF1">
    <property type="entry name" value="PERMEASE RV2963-RELATED"/>
    <property type="match status" value="1"/>
</dbReference>
<feature type="transmembrane region" description="Helical" evidence="7">
    <location>
        <begin position="277"/>
        <end position="299"/>
    </location>
</feature>
<comment type="caution">
    <text evidence="8">The sequence shown here is derived from an EMBL/GenBank/DDBJ whole genome shotgun (WGS) entry which is preliminary data.</text>
</comment>
<dbReference type="Proteomes" id="UP000824176">
    <property type="component" value="Unassembled WGS sequence"/>
</dbReference>
<comment type="subcellular location">
    <subcellularLocation>
        <location evidence="1">Cell membrane</location>
        <topology evidence="1">Multi-pass membrane protein</topology>
    </subcellularLocation>
</comment>
<feature type="transmembrane region" description="Helical" evidence="7">
    <location>
        <begin position="143"/>
        <end position="166"/>
    </location>
</feature>
<evidence type="ECO:0000256" key="3">
    <source>
        <dbReference type="ARBA" id="ARBA00022475"/>
    </source>
</evidence>
<keyword evidence="6 7" id="KW-0472">Membrane</keyword>
<dbReference type="GO" id="GO:0005886">
    <property type="term" value="C:plasma membrane"/>
    <property type="evidence" value="ECO:0007669"/>
    <property type="project" value="UniProtKB-SubCell"/>
</dbReference>
<evidence type="ECO:0000256" key="2">
    <source>
        <dbReference type="ARBA" id="ARBA00006386"/>
    </source>
</evidence>
<evidence type="ECO:0000256" key="5">
    <source>
        <dbReference type="ARBA" id="ARBA00022989"/>
    </source>
</evidence>
<evidence type="ECO:0000313" key="9">
    <source>
        <dbReference type="Proteomes" id="UP000824176"/>
    </source>
</evidence>
<keyword evidence="5 7" id="KW-1133">Transmembrane helix</keyword>
<dbReference type="EMBL" id="DXAQ01000117">
    <property type="protein sequence ID" value="HIZ89790.1"/>
    <property type="molecule type" value="Genomic_DNA"/>
</dbReference>
<dbReference type="InterPro" id="IPR053166">
    <property type="entry name" value="UPF0718_permease"/>
</dbReference>
<proteinExistence type="inferred from homology"/>
<dbReference type="Pfam" id="PF03773">
    <property type="entry name" value="ArsP_1"/>
    <property type="match status" value="1"/>
</dbReference>
<evidence type="ECO:0000313" key="8">
    <source>
        <dbReference type="EMBL" id="HIZ89790.1"/>
    </source>
</evidence>
<feature type="transmembrane region" description="Helical" evidence="7">
    <location>
        <begin position="245"/>
        <end position="265"/>
    </location>
</feature>
<feature type="transmembrane region" description="Helical" evidence="7">
    <location>
        <begin position="107"/>
        <end position="131"/>
    </location>
</feature>
<keyword evidence="4 7" id="KW-0812">Transmembrane</keyword>
<dbReference type="AlphaFoldDB" id="A0A9D2GVH7"/>
<comment type="similarity">
    <text evidence="2">Belongs to the UPF0718 family.</text>
</comment>
<feature type="transmembrane region" description="Helical" evidence="7">
    <location>
        <begin position="305"/>
        <end position="326"/>
    </location>
</feature>
<evidence type="ECO:0000256" key="1">
    <source>
        <dbReference type="ARBA" id="ARBA00004651"/>
    </source>
</evidence>